<protein>
    <submittedName>
        <fullName evidence="4">Alcohol dehydrogenase</fullName>
    </submittedName>
</protein>
<evidence type="ECO:0000259" key="2">
    <source>
        <dbReference type="Pfam" id="PF00107"/>
    </source>
</evidence>
<dbReference type="PANTHER" id="PTHR43189">
    <property type="entry name" value="ZINC-TYPE ALCOHOL DEHYDROGENASE-LIKE PROTEIN C1198.01-RELATED"/>
    <property type="match status" value="1"/>
</dbReference>
<evidence type="ECO:0000256" key="1">
    <source>
        <dbReference type="ARBA" id="ARBA00023002"/>
    </source>
</evidence>
<dbReference type="InterPro" id="IPR011032">
    <property type="entry name" value="GroES-like_sf"/>
</dbReference>
<accession>A0A1X0CSR2</accession>
<gene>
    <name evidence="4" type="ORF">BST23_18740</name>
</gene>
<organism evidence="4 5">
    <name type="scientific">Mycolicibacterium elephantis</name>
    <dbReference type="NCBI Taxonomy" id="81858"/>
    <lineage>
        <taxon>Bacteria</taxon>
        <taxon>Bacillati</taxon>
        <taxon>Actinomycetota</taxon>
        <taxon>Actinomycetes</taxon>
        <taxon>Mycobacteriales</taxon>
        <taxon>Mycobacteriaceae</taxon>
        <taxon>Mycolicibacterium</taxon>
    </lineage>
</organism>
<dbReference type="RefSeq" id="WP_083043435.1">
    <property type="nucleotide sequence ID" value="NZ_MVHP01000024.1"/>
</dbReference>
<dbReference type="Pfam" id="PF00107">
    <property type="entry name" value="ADH_zinc_N"/>
    <property type="match status" value="1"/>
</dbReference>
<dbReference type="SUPFAM" id="SSF51735">
    <property type="entry name" value="NAD(P)-binding Rossmann-fold domains"/>
    <property type="match status" value="1"/>
</dbReference>
<dbReference type="AlphaFoldDB" id="A0A1X0CSR2"/>
<dbReference type="Gene3D" id="3.90.180.10">
    <property type="entry name" value="Medium-chain alcohol dehydrogenases, catalytic domain"/>
    <property type="match status" value="1"/>
</dbReference>
<dbReference type="OrthoDB" id="9797931at2"/>
<feature type="domain" description="Alcohol dehydrogenase-like N-terminal" evidence="3">
    <location>
        <begin position="23"/>
        <end position="140"/>
    </location>
</feature>
<dbReference type="InterPro" id="IPR013154">
    <property type="entry name" value="ADH-like_N"/>
</dbReference>
<dbReference type="GO" id="GO:0016491">
    <property type="term" value="F:oxidoreductase activity"/>
    <property type="evidence" value="ECO:0007669"/>
    <property type="project" value="UniProtKB-KW"/>
</dbReference>
<dbReference type="Proteomes" id="UP000192772">
    <property type="component" value="Unassembled WGS sequence"/>
</dbReference>
<dbReference type="EMBL" id="MVHP01000024">
    <property type="protein sequence ID" value="ORA63204.1"/>
    <property type="molecule type" value="Genomic_DNA"/>
</dbReference>
<dbReference type="InterPro" id="IPR013149">
    <property type="entry name" value="ADH-like_C"/>
</dbReference>
<evidence type="ECO:0000259" key="3">
    <source>
        <dbReference type="Pfam" id="PF08240"/>
    </source>
</evidence>
<dbReference type="CDD" id="cd08262">
    <property type="entry name" value="Zn_ADH8"/>
    <property type="match status" value="1"/>
</dbReference>
<reference evidence="4 5" key="1">
    <citation type="submission" date="2017-02" db="EMBL/GenBank/DDBJ databases">
        <title>The new phylogeny of genus Mycobacterium.</title>
        <authorList>
            <person name="Tortoli E."/>
            <person name="Trovato A."/>
            <person name="Cirillo D.M."/>
        </authorList>
    </citation>
    <scope>NUCLEOTIDE SEQUENCE [LARGE SCALE GENOMIC DNA]</scope>
    <source>
        <strain evidence="4 5">FI-09383</strain>
    </source>
</reference>
<proteinExistence type="predicted"/>
<sequence length="339" mass="35397">MRAAVLRDGRMVLRDDVPEPVPGPGQVLVDVKACGICGSDLHFAKHGEEMVRLSAEMTGLPGGDGMRLDLSRDVYLGHEFSAEVLEAGPDTDAPAPGTTVTSVPALLTATGVEPIVYSNTTIGGYAERMLLSAPLLLTVPNGMDPRHAALTEPMAVGLHAVNKSAISRGETALVLGCGPVGIAVIAALRHRGVEHIVAADFSLTRRELAHTMGAHETLDPAQGSPFDTAEPAVVFEAVGVPGILNDVLRRAPAGCRVVVAGVCMEPDTVVPFFGTAKEISVQFVFAYDFNEFGEALRAIADGEIDVAPLITGEVDLAGVGAAFDELAQPDQHCKVLVTP</sequence>
<dbReference type="PANTHER" id="PTHR43189:SF1">
    <property type="entry name" value="ZINC-TYPE ALCOHOL DEHYDROGENASE-LIKE PROTEIN C1198.01"/>
    <property type="match status" value="1"/>
</dbReference>
<feature type="domain" description="Alcohol dehydrogenase-like C-terminal" evidence="2">
    <location>
        <begin position="179"/>
        <end position="300"/>
    </location>
</feature>
<keyword evidence="1" id="KW-0560">Oxidoreductase</keyword>
<name>A0A1X0CSR2_9MYCO</name>
<dbReference type="InterPro" id="IPR036291">
    <property type="entry name" value="NAD(P)-bd_dom_sf"/>
</dbReference>
<dbReference type="Gene3D" id="3.40.50.720">
    <property type="entry name" value="NAD(P)-binding Rossmann-like Domain"/>
    <property type="match status" value="1"/>
</dbReference>
<dbReference type="Pfam" id="PF08240">
    <property type="entry name" value="ADH_N"/>
    <property type="match status" value="1"/>
</dbReference>
<dbReference type="SUPFAM" id="SSF50129">
    <property type="entry name" value="GroES-like"/>
    <property type="match status" value="1"/>
</dbReference>
<evidence type="ECO:0000313" key="5">
    <source>
        <dbReference type="Proteomes" id="UP000192772"/>
    </source>
</evidence>
<evidence type="ECO:0000313" key="4">
    <source>
        <dbReference type="EMBL" id="ORA63204.1"/>
    </source>
</evidence>
<comment type="caution">
    <text evidence="4">The sequence shown here is derived from an EMBL/GenBank/DDBJ whole genome shotgun (WGS) entry which is preliminary data.</text>
</comment>
<dbReference type="STRING" id="81858.BST23_18740"/>